<name>A0A557QT46_9RHOO</name>
<comment type="caution">
    <text evidence="3">The sequence shown here is derived from an EMBL/GenBank/DDBJ whole genome shotgun (WGS) entry which is preliminary data.</text>
</comment>
<evidence type="ECO:0000256" key="1">
    <source>
        <dbReference type="ARBA" id="ARBA00005953"/>
    </source>
</evidence>
<dbReference type="Gene3D" id="3.10.129.10">
    <property type="entry name" value="Hotdog Thioesterase"/>
    <property type="match status" value="1"/>
</dbReference>
<dbReference type="CDD" id="cd00586">
    <property type="entry name" value="4HBT"/>
    <property type="match status" value="1"/>
</dbReference>
<evidence type="ECO:0000313" key="3">
    <source>
        <dbReference type="EMBL" id="TVO56093.1"/>
    </source>
</evidence>
<dbReference type="InterPro" id="IPR006684">
    <property type="entry name" value="YbgC/YbaW"/>
</dbReference>
<dbReference type="SUPFAM" id="SSF54637">
    <property type="entry name" value="Thioesterase/thiol ester dehydrase-isomerase"/>
    <property type="match status" value="1"/>
</dbReference>
<dbReference type="PANTHER" id="PTHR31793:SF27">
    <property type="entry name" value="NOVEL THIOESTERASE SUPERFAMILY DOMAIN AND SAPOSIN A-TYPE DOMAIN CONTAINING PROTEIN (0610012H03RIK)"/>
    <property type="match status" value="1"/>
</dbReference>
<dbReference type="AlphaFoldDB" id="A0A557QT46"/>
<organism evidence="3 4">
    <name type="scientific">Denitromonas halophila</name>
    <dbReference type="NCBI Taxonomy" id="1629404"/>
    <lineage>
        <taxon>Bacteria</taxon>
        <taxon>Pseudomonadati</taxon>
        <taxon>Pseudomonadota</taxon>
        <taxon>Betaproteobacteria</taxon>
        <taxon>Rhodocyclales</taxon>
        <taxon>Zoogloeaceae</taxon>
        <taxon>Denitromonas</taxon>
    </lineage>
</organism>
<reference evidence="3 4" key="1">
    <citation type="submission" date="2019-07" db="EMBL/GenBank/DDBJ databases">
        <title>The pathways for chlorine oxyanion respiration interact through the shared metabolite chlorate.</title>
        <authorList>
            <person name="Barnum T.P."/>
            <person name="Cheng Y."/>
            <person name="Hill K.A."/>
            <person name="Lucas L.N."/>
            <person name="Carlson H.K."/>
            <person name="Coates J.D."/>
        </authorList>
    </citation>
    <scope>NUCLEOTIDE SEQUENCE [LARGE SCALE GENOMIC DNA]</scope>
    <source>
        <strain evidence="3 4">SFB-3</strain>
    </source>
</reference>
<dbReference type="RefSeq" id="WP_144309770.1">
    <property type="nucleotide sequence ID" value="NZ_VMNK01000009.1"/>
</dbReference>
<evidence type="ECO:0000256" key="2">
    <source>
        <dbReference type="ARBA" id="ARBA00022801"/>
    </source>
</evidence>
<dbReference type="PIRSF" id="PIRSF003230">
    <property type="entry name" value="YbgC"/>
    <property type="match status" value="1"/>
</dbReference>
<dbReference type="PANTHER" id="PTHR31793">
    <property type="entry name" value="4-HYDROXYBENZOYL-COA THIOESTERASE FAMILY MEMBER"/>
    <property type="match status" value="1"/>
</dbReference>
<keyword evidence="2" id="KW-0378">Hydrolase</keyword>
<evidence type="ECO:0000313" key="4">
    <source>
        <dbReference type="Proteomes" id="UP000319502"/>
    </source>
</evidence>
<proteinExistence type="inferred from homology"/>
<dbReference type="Pfam" id="PF13279">
    <property type="entry name" value="4HBT_2"/>
    <property type="match status" value="1"/>
</dbReference>
<dbReference type="Proteomes" id="UP000319502">
    <property type="component" value="Unassembled WGS sequence"/>
</dbReference>
<dbReference type="GO" id="GO:0047617">
    <property type="term" value="F:fatty acyl-CoA hydrolase activity"/>
    <property type="evidence" value="ECO:0007669"/>
    <property type="project" value="TreeGrafter"/>
</dbReference>
<accession>A0A557QT46</accession>
<sequence>MSALPKVEVEVDVPFFHVDVMEVVWHGHYVQYFEQARTVLLRSIDYDYPQMRTSGYAWPVVECHIKYVRPARYGQKIRIEAALVEAQNRLKIAYTIRDAATGQRLTRAYTIQVAVDMASGELQFVSPPALLDRLGGCE</sequence>
<dbReference type="InterPro" id="IPR029069">
    <property type="entry name" value="HotDog_dom_sf"/>
</dbReference>
<protein>
    <submittedName>
        <fullName evidence="3">Acyl-CoA thioesterase</fullName>
    </submittedName>
</protein>
<dbReference type="OrthoDB" id="9800856at2"/>
<dbReference type="InterPro" id="IPR050563">
    <property type="entry name" value="4-hydroxybenzoyl-CoA_TE"/>
</dbReference>
<comment type="similarity">
    <text evidence="1">Belongs to the 4-hydroxybenzoyl-CoA thioesterase family.</text>
</comment>
<keyword evidence="4" id="KW-1185">Reference proteome</keyword>
<gene>
    <name evidence="3" type="ORF">FHP91_11675</name>
</gene>
<dbReference type="EMBL" id="VMNK01000009">
    <property type="protein sequence ID" value="TVO56093.1"/>
    <property type="molecule type" value="Genomic_DNA"/>
</dbReference>